<keyword evidence="1" id="KW-0472">Membrane</keyword>
<feature type="transmembrane region" description="Helical" evidence="1">
    <location>
        <begin position="262"/>
        <end position="285"/>
    </location>
</feature>
<evidence type="ECO:0000256" key="1">
    <source>
        <dbReference type="SAM" id="Phobius"/>
    </source>
</evidence>
<proteinExistence type="predicted"/>
<gene>
    <name evidence="2" type="ORF">BIP78_0256</name>
</gene>
<dbReference type="AlphaFoldDB" id="A0A410FSQ9"/>
<dbReference type="KEGG" id="bih:BIP78_0256"/>
<dbReference type="Proteomes" id="UP000287233">
    <property type="component" value="Chromosome"/>
</dbReference>
<dbReference type="InterPro" id="IPR025498">
    <property type="entry name" value="DUF4389"/>
</dbReference>
<keyword evidence="1 2" id="KW-0812">Transmembrane</keyword>
<feature type="transmembrane region" description="Helical" evidence="1">
    <location>
        <begin position="6"/>
        <end position="32"/>
    </location>
</feature>
<feature type="transmembrane region" description="Helical" evidence="1">
    <location>
        <begin position="372"/>
        <end position="390"/>
    </location>
</feature>
<organism evidence="2 3">
    <name type="scientific">Bipolaricaulis sibiricus</name>
    <dbReference type="NCBI Taxonomy" id="2501609"/>
    <lineage>
        <taxon>Bacteria</taxon>
        <taxon>Candidatus Bipolaricaulota</taxon>
        <taxon>Candidatus Bipolaricaulia</taxon>
        <taxon>Candidatus Bipolaricaulales</taxon>
        <taxon>Candidatus Bipolaricaulaceae</taxon>
        <taxon>Candidatus Bipolaricaulis</taxon>
    </lineage>
</organism>
<feature type="transmembrane region" description="Helical" evidence="1">
    <location>
        <begin position="190"/>
        <end position="216"/>
    </location>
</feature>
<sequence>MKLGRVLLVVFGVLVGIVGVGLIIGGTAGLVFRLAFADRDGFVTSGEVRLLSDAYGIVTQTARIGGDAPWWRGSRATLRVEVRAADPSRALFVGVADWRDAQAYLAGVARDEVVDFELRPVWIGYRSIPGGPPPEPPGRRTLWAARAEGVGTQTLTWDVKPGEWTLVLMNADGSPGVEAWAAVGVKFPALLPLAIGILVGGVALLVLAVALIYVGVRGRPLAEGSPQPEPAEGYPLTFTGELAEPLSPALWLVKWFLLIPHYVVLAFLWVGFGLSWLVSLLAILFTGRYPRALFDYNVGVLRWTWRVGFYAYQALGTDRYPPFTLQSGGYPADLDVVYPERLSRGLALVKWWLLALPHYAVVSLFQGGGGRSGGGLVPLLTLFAGVALLFRGRYPKGIFAVVMDMNRWAYRVAIYAALMTDRYPPFRLGQ</sequence>
<accession>A0A410FSQ9</accession>
<name>A0A410FSQ9_BIPS1</name>
<reference evidence="3" key="1">
    <citation type="submission" date="2018-12" db="EMBL/GenBank/DDBJ databases">
        <title>Complete genome sequence of an uncultured bacterium of the candidate phylum Bipolaricaulota.</title>
        <authorList>
            <person name="Kadnikov V.V."/>
            <person name="Mardanov A.V."/>
            <person name="Beletsky A.V."/>
            <person name="Frank Y.A."/>
            <person name="Karnachuk O.V."/>
            <person name="Ravin N.V."/>
        </authorList>
    </citation>
    <scope>NUCLEOTIDE SEQUENCE [LARGE SCALE GENOMIC DNA]</scope>
</reference>
<evidence type="ECO:0000313" key="3">
    <source>
        <dbReference type="Proteomes" id="UP000287233"/>
    </source>
</evidence>
<dbReference type="Pfam" id="PF14333">
    <property type="entry name" value="DUF4389"/>
    <property type="match status" value="2"/>
</dbReference>
<evidence type="ECO:0000313" key="2">
    <source>
        <dbReference type="EMBL" id="QAA76024.1"/>
    </source>
</evidence>
<keyword evidence="1" id="KW-1133">Transmembrane helix</keyword>
<protein>
    <submittedName>
        <fullName evidence="2">Transmembrane protein</fullName>
    </submittedName>
</protein>
<dbReference type="EMBL" id="CP034928">
    <property type="protein sequence ID" value="QAA76024.1"/>
    <property type="molecule type" value="Genomic_DNA"/>
</dbReference>